<dbReference type="InterPro" id="IPR006665">
    <property type="entry name" value="OmpA-like"/>
</dbReference>
<gene>
    <name evidence="2" type="ORF">S01H1_24032</name>
</gene>
<feature type="domain" description="OmpA-like" evidence="1">
    <location>
        <begin position="69"/>
        <end position="95"/>
    </location>
</feature>
<proteinExistence type="predicted"/>
<feature type="non-terminal residue" evidence="2">
    <location>
        <position position="95"/>
    </location>
</feature>
<reference evidence="2" key="1">
    <citation type="journal article" date="2014" name="Front. Microbiol.">
        <title>High frequency of phylogenetically diverse reductive dehalogenase-homologous genes in deep subseafloor sedimentary metagenomes.</title>
        <authorList>
            <person name="Kawai M."/>
            <person name="Futagami T."/>
            <person name="Toyoda A."/>
            <person name="Takaki Y."/>
            <person name="Nishi S."/>
            <person name="Hori S."/>
            <person name="Arai W."/>
            <person name="Tsubouchi T."/>
            <person name="Morono Y."/>
            <person name="Uchiyama I."/>
            <person name="Ito T."/>
            <person name="Fujiyama A."/>
            <person name="Inagaki F."/>
            <person name="Takami H."/>
        </authorList>
    </citation>
    <scope>NUCLEOTIDE SEQUENCE</scope>
    <source>
        <strain evidence="2">Expedition CK06-06</strain>
    </source>
</reference>
<evidence type="ECO:0000313" key="2">
    <source>
        <dbReference type="EMBL" id="GAF90150.1"/>
    </source>
</evidence>
<feature type="non-terminal residue" evidence="2">
    <location>
        <position position="1"/>
    </location>
</feature>
<sequence length="95" mass="10951">FSCTKKQVLTEEKEIKAPPTEVAKVEKEITVAKDQQQAESKEAERVRTATLEELEVAKKQEAEAKAWQEKAAVKFEAESIYFDFDKSSIRKEYRP</sequence>
<dbReference type="PROSITE" id="PS51123">
    <property type="entry name" value="OMPA_2"/>
    <property type="match status" value="1"/>
</dbReference>
<protein>
    <recommendedName>
        <fullName evidence="1">OmpA-like domain-containing protein</fullName>
    </recommendedName>
</protein>
<accession>X0UNS7</accession>
<dbReference type="AlphaFoldDB" id="X0UNS7"/>
<name>X0UNS7_9ZZZZ</name>
<organism evidence="2">
    <name type="scientific">marine sediment metagenome</name>
    <dbReference type="NCBI Taxonomy" id="412755"/>
    <lineage>
        <taxon>unclassified sequences</taxon>
        <taxon>metagenomes</taxon>
        <taxon>ecological metagenomes</taxon>
    </lineage>
</organism>
<dbReference type="EMBL" id="BARS01014113">
    <property type="protein sequence ID" value="GAF90150.1"/>
    <property type="molecule type" value="Genomic_DNA"/>
</dbReference>
<evidence type="ECO:0000259" key="1">
    <source>
        <dbReference type="PROSITE" id="PS51123"/>
    </source>
</evidence>
<comment type="caution">
    <text evidence="2">The sequence shown here is derived from an EMBL/GenBank/DDBJ whole genome shotgun (WGS) entry which is preliminary data.</text>
</comment>